<name>A0A5C3Q182_9AGAR</name>
<dbReference type="EMBL" id="ML178875">
    <property type="protein sequence ID" value="TFK95752.1"/>
    <property type="molecule type" value="Genomic_DNA"/>
</dbReference>
<feature type="chain" id="PRO_5023106217" evidence="2">
    <location>
        <begin position="28"/>
        <end position="57"/>
    </location>
</feature>
<evidence type="ECO:0000256" key="2">
    <source>
        <dbReference type="SAM" id="SignalP"/>
    </source>
</evidence>
<dbReference type="AlphaFoldDB" id="A0A5C3Q182"/>
<feature type="region of interest" description="Disordered" evidence="1">
    <location>
        <begin position="36"/>
        <end position="57"/>
    </location>
</feature>
<sequence>MFLFFMISFVLMIFLNMPLHLSWDSLAKDGYRPWASRRSRSSLGSPASKPWGGESVK</sequence>
<accession>A0A5C3Q182</accession>
<keyword evidence="4" id="KW-1185">Reference proteome</keyword>
<evidence type="ECO:0000256" key="1">
    <source>
        <dbReference type="SAM" id="MobiDB-lite"/>
    </source>
</evidence>
<evidence type="ECO:0000313" key="4">
    <source>
        <dbReference type="Proteomes" id="UP000305067"/>
    </source>
</evidence>
<reference evidence="3 4" key="1">
    <citation type="journal article" date="2019" name="Nat. Ecol. Evol.">
        <title>Megaphylogeny resolves global patterns of mushroom evolution.</title>
        <authorList>
            <person name="Varga T."/>
            <person name="Krizsan K."/>
            <person name="Foldi C."/>
            <person name="Dima B."/>
            <person name="Sanchez-Garcia M."/>
            <person name="Sanchez-Ramirez S."/>
            <person name="Szollosi G.J."/>
            <person name="Szarkandi J.G."/>
            <person name="Papp V."/>
            <person name="Albert L."/>
            <person name="Andreopoulos W."/>
            <person name="Angelini C."/>
            <person name="Antonin V."/>
            <person name="Barry K.W."/>
            <person name="Bougher N.L."/>
            <person name="Buchanan P."/>
            <person name="Buyck B."/>
            <person name="Bense V."/>
            <person name="Catcheside P."/>
            <person name="Chovatia M."/>
            <person name="Cooper J."/>
            <person name="Damon W."/>
            <person name="Desjardin D."/>
            <person name="Finy P."/>
            <person name="Geml J."/>
            <person name="Haridas S."/>
            <person name="Hughes K."/>
            <person name="Justo A."/>
            <person name="Karasinski D."/>
            <person name="Kautmanova I."/>
            <person name="Kiss B."/>
            <person name="Kocsube S."/>
            <person name="Kotiranta H."/>
            <person name="LaButti K.M."/>
            <person name="Lechner B.E."/>
            <person name="Liimatainen K."/>
            <person name="Lipzen A."/>
            <person name="Lukacs Z."/>
            <person name="Mihaltcheva S."/>
            <person name="Morgado L.N."/>
            <person name="Niskanen T."/>
            <person name="Noordeloos M.E."/>
            <person name="Ohm R.A."/>
            <person name="Ortiz-Santana B."/>
            <person name="Ovrebo C."/>
            <person name="Racz N."/>
            <person name="Riley R."/>
            <person name="Savchenko A."/>
            <person name="Shiryaev A."/>
            <person name="Soop K."/>
            <person name="Spirin V."/>
            <person name="Szebenyi C."/>
            <person name="Tomsovsky M."/>
            <person name="Tulloss R.E."/>
            <person name="Uehling J."/>
            <person name="Grigoriev I.V."/>
            <person name="Vagvolgyi C."/>
            <person name="Papp T."/>
            <person name="Martin F.M."/>
            <person name="Miettinen O."/>
            <person name="Hibbett D.S."/>
            <person name="Nagy L.G."/>
        </authorList>
    </citation>
    <scope>NUCLEOTIDE SEQUENCE [LARGE SCALE GENOMIC DNA]</scope>
    <source>
        <strain evidence="3 4">CBS 309.79</strain>
    </source>
</reference>
<keyword evidence="2" id="KW-0732">Signal</keyword>
<gene>
    <name evidence="3" type="ORF">BDV98DRAFT_640618</name>
</gene>
<feature type="signal peptide" evidence="2">
    <location>
        <begin position="1"/>
        <end position="27"/>
    </location>
</feature>
<dbReference type="Proteomes" id="UP000305067">
    <property type="component" value="Unassembled WGS sequence"/>
</dbReference>
<proteinExistence type="predicted"/>
<organism evidence="3 4">
    <name type="scientific">Pterulicium gracile</name>
    <dbReference type="NCBI Taxonomy" id="1884261"/>
    <lineage>
        <taxon>Eukaryota</taxon>
        <taxon>Fungi</taxon>
        <taxon>Dikarya</taxon>
        <taxon>Basidiomycota</taxon>
        <taxon>Agaricomycotina</taxon>
        <taxon>Agaricomycetes</taxon>
        <taxon>Agaricomycetidae</taxon>
        <taxon>Agaricales</taxon>
        <taxon>Pleurotineae</taxon>
        <taxon>Pterulaceae</taxon>
        <taxon>Pterulicium</taxon>
    </lineage>
</organism>
<evidence type="ECO:0000313" key="3">
    <source>
        <dbReference type="EMBL" id="TFK95752.1"/>
    </source>
</evidence>
<protein>
    <submittedName>
        <fullName evidence="3">Uncharacterized protein</fullName>
    </submittedName>
</protein>